<keyword evidence="1" id="KW-0539">Nucleus</keyword>
<feature type="region of interest" description="Disordered" evidence="2">
    <location>
        <begin position="61"/>
        <end position="86"/>
    </location>
</feature>
<evidence type="ECO:0000313" key="5">
    <source>
        <dbReference type="Proteomes" id="UP000016924"/>
    </source>
</evidence>
<dbReference type="PANTHER" id="PTHR38791:SF5">
    <property type="entry name" value="TRANSCRIPTION FACTOR DBAG-RELATED"/>
    <property type="match status" value="1"/>
</dbReference>
<dbReference type="PROSITE" id="PS50048">
    <property type="entry name" value="ZN2_CY6_FUNGAL_2"/>
    <property type="match status" value="1"/>
</dbReference>
<reference evidence="5" key="1">
    <citation type="submission" date="2012-06" db="EMBL/GenBank/DDBJ databases">
        <title>The genome sequence of Coniosporium apollinis CBS 100218.</title>
        <authorList>
            <consortium name="The Broad Institute Genome Sequencing Platform"/>
            <person name="Cuomo C."/>
            <person name="Gorbushina A."/>
            <person name="Noack S."/>
            <person name="Walker B."/>
            <person name="Young S.K."/>
            <person name="Zeng Q."/>
            <person name="Gargeya S."/>
            <person name="Fitzgerald M."/>
            <person name="Haas B."/>
            <person name="Abouelleil A."/>
            <person name="Alvarado L."/>
            <person name="Arachchi H.M."/>
            <person name="Berlin A.M."/>
            <person name="Chapman S.B."/>
            <person name="Goldberg J."/>
            <person name="Griggs A."/>
            <person name="Gujja S."/>
            <person name="Hansen M."/>
            <person name="Howarth C."/>
            <person name="Imamovic A."/>
            <person name="Larimer J."/>
            <person name="McCowan C."/>
            <person name="Montmayeur A."/>
            <person name="Murphy C."/>
            <person name="Neiman D."/>
            <person name="Pearson M."/>
            <person name="Priest M."/>
            <person name="Roberts A."/>
            <person name="Saif S."/>
            <person name="Shea T."/>
            <person name="Sisk P."/>
            <person name="Sykes S."/>
            <person name="Wortman J."/>
            <person name="Nusbaum C."/>
            <person name="Birren B."/>
        </authorList>
    </citation>
    <scope>NUCLEOTIDE SEQUENCE [LARGE SCALE GENOMIC DNA]</scope>
    <source>
        <strain evidence="5">CBS 100218</strain>
    </source>
</reference>
<gene>
    <name evidence="4" type="ORF">W97_05686</name>
</gene>
<accession>R7YWS2</accession>
<dbReference type="InterPro" id="IPR001138">
    <property type="entry name" value="Zn2Cys6_DnaBD"/>
</dbReference>
<dbReference type="AlphaFoldDB" id="R7YWS2"/>
<dbReference type="eggNOG" id="ENOG502S0C8">
    <property type="taxonomic scope" value="Eukaryota"/>
</dbReference>
<dbReference type="SMART" id="SM00066">
    <property type="entry name" value="GAL4"/>
    <property type="match status" value="1"/>
</dbReference>
<organism evidence="4 5">
    <name type="scientific">Coniosporium apollinis (strain CBS 100218)</name>
    <name type="common">Rock-inhabiting black yeast</name>
    <dbReference type="NCBI Taxonomy" id="1168221"/>
    <lineage>
        <taxon>Eukaryota</taxon>
        <taxon>Fungi</taxon>
        <taxon>Dikarya</taxon>
        <taxon>Ascomycota</taxon>
        <taxon>Pezizomycotina</taxon>
        <taxon>Dothideomycetes</taxon>
        <taxon>Dothideomycetes incertae sedis</taxon>
        <taxon>Coniosporium</taxon>
    </lineage>
</organism>
<dbReference type="InterPro" id="IPR053175">
    <property type="entry name" value="DHMBA_Reg_Transcription_Factor"/>
</dbReference>
<evidence type="ECO:0000256" key="1">
    <source>
        <dbReference type="ARBA" id="ARBA00023242"/>
    </source>
</evidence>
<protein>
    <recommendedName>
        <fullName evidence="3">Zn(2)-C6 fungal-type domain-containing protein</fullName>
    </recommendedName>
</protein>
<dbReference type="SUPFAM" id="SSF57701">
    <property type="entry name" value="Zn2/Cys6 DNA-binding domain"/>
    <property type="match status" value="1"/>
</dbReference>
<dbReference type="Proteomes" id="UP000016924">
    <property type="component" value="Unassembled WGS sequence"/>
</dbReference>
<dbReference type="RefSeq" id="XP_007781610.1">
    <property type="nucleotide sequence ID" value="XM_007783420.1"/>
</dbReference>
<dbReference type="GeneID" id="19902997"/>
<dbReference type="OMA" id="RCDCYAD"/>
<evidence type="ECO:0000313" key="4">
    <source>
        <dbReference type="EMBL" id="EON66293.1"/>
    </source>
</evidence>
<dbReference type="InterPro" id="IPR036864">
    <property type="entry name" value="Zn2-C6_fun-type_DNA-bd_sf"/>
</dbReference>
<dbReference type="GO" id="GO:0000981">
    <property type="term" value="F:DNA-binding transcription factor activity, RNA polymerase II-specific"/>
    <property type="evidence" value="ECO:0007669"/>
    <property type="project" value="InterPro"/>
</dbReference>
<proteinExistence type="predicted"/>
<dbReference type="PANTHER" id="PTHR38791">
    <property type="entry name" value="ZN(II)2CYS6 TRANSCRIPTION FACTOR (EUROFUNG)-RELATED-RELATED"/>
    <property type="match status" value="1"/>
</dbReference>
<keyword evidence="5" id="KW-1185">Reference proteome</keyword>
<dbReference type="EMBL" id="JH767579">
    <property type="protein sequence ID" value="EON66293.1"/>
    <property type="molecule type" value="Genomic_DNA"/>
</dbReference>
<dbReference type="PROSITE" id="PS00463">
    <property type="entry name" value="ZN2_CY6_FUNGAL_1"/>
    <property type="match status" value="1"/>
</dbReference>
<dbReference type="HOGENOM" id="CLU_013866_3_1_1"/>
<dbReference type="CDD" id="cd00067">
    <property type="entry name" value="GAL4"/>
    <property type="match status" value="1"/>
</dbReference>
<dbReference type="OrthoDB" id="2991872at2759"/>
<evidence type="ECO:0000256" key="2">
    <source>
        <dbReference type="SAM" id="MobiDB-lite"/>
    </source>
</evidence>
<dbReference type="Pfam" id="PF00172">
    <property type="entry name" value="Zn_clus"/>
    <property type="match status" value="1"/>
</dbReference>
<dbReference type="Gene3D" id="4.10.240.10">
    <property type="entry name" value="Zn(2)-C6 fungal-type DNA-binding domain"/>
    <property type="match status" value="1"/>
</dbReference>
<dbReference type="GO" id="GO:0008270">
    <property type="term" value="F:zinc ion binding"/>
    <property type="evidence" value="ECO:0007669"/>
    <property type="project" value="InterPro"/>
</dbReference>
<feature type="domain" description="Zn(2)-C6 fungal-type" evidence="3">
    <location>
        <begin position="10"/>
        <end position="38"/>
    </location>
</feature>
<dbReference type="STRING" id="1168221.R7YWS2"/>
<sequence>MVHPGKPSRGCDVCRKRRIKCDEAIPSCSYCLKKQVVCPGYKSQFDIAWRDQNLVAEKSVRRRKAATEKADRERTAGKQLAKLPSPSVPRVPSADYEGYAVSFFLSSYVLLPKDLEVRRGFLDCLYPVWVQADSTSPLRPAVAAVASYLLEAWSQLKPDLPLSLSRSRYLKGVAALRKSLQSTEDVGDDVLMASLMLDMYEQLRSFFMLKPNDSPHASGTTALVEYRRRLPFASETSQRVLLGARNQIVGRALSNTEPVPSNVSTWADMTQDVPKTAAYRLDDLNVEVANFQALASRLNSDTTVEDLSALDILEKAIELDQRLLAWTSTVPDDWAPIRVSGPACIPQSVRDAGLYQDHCDIYKSIFIAYTFNAQRCSRIKLQLTILACLQHLNSGNFDIASLTTLEIIQELVDTMCASIPYYLGDRMMIARIDDRTLQYPHVAGLSVPDDHHVGAAAYGGWFLVTQLSELLSPKVPLRLGQRQWIAGQMQRVLQLYAIQQT</sequence>
<name>R7YWS2_CONA1</name>
<evidence type="ECO:0000259" key="3">
    <source>
        <dbReference type="PROSITE" id="PS50048"/>
    </source>
</evidence>
<feature type="compositionally biased region" description="Basic and acidic residues" evidence="2">
    <location>
        <begin position="65"/>
        <end position="76"/>
    </location>
</feature>